<dbReference type="PANTHER" id="PTHR30537:SF26">
    <property type="entry name" value="GLYCINE CLEAVAGE SYSTEM TRANSCRIPTIONAL ACTIVATOR"/>
    <property type="match status" value="1"/>
</dbReference>
<sequence length="299" mass="32415">MHKTLPLPPLTAIRVFEAVARHGSFTNAASELGMTQAAVSYQIKVLEDRIGAPLFLRRPRQIALTEVGQRLAPVVTQVFEQLSEAYVSARGGAQGTLVISTIATFASNWLARRLGSFQITHPSLAVRLQTEPHLVDFSREEVDIGIRSGRGEWPGLAAHRLINADFSPMLSPGLAASIGGVKEPADLLRLPLLDPGDPWWAQWFAAANVPVEGLASRPGSSMGAQVYEGNAAAAGQGVAILTPAFFAAELADGRLIQPFDLLCDESQAFWMVYPESRRNAPKISAFRQWILGEIGQQKR</sequence>
<dbReference type="RefSeq" id="WP_060521913.1">
    <property type="nucleotide sequence ID" value="NZ_CAXURO020000002.1"/>
</dbReference>
<keyword evidence="4" id="KW-0804">Transcription</keyword>
<evidence type="ECO:0000256" key="1">
    <source>
        <dbReference type="ARBA" id="ARBA00009437"/>
    </source>
</evidence>
<dbReference type="InterPro" id="IPR000847">
    <property type="entry name" value="LysR_HTH_N"/>
</dbReference>
<dbReference type="InterPro" id="IPR005119">
    <property type="entry name" value="LysR_subst-bd"/>
</dbReference>
<dbReference type="FunFam" id="1.10.10.10:FF:000001">
    <property type="entry name" value="LysR family transcriptional regulator"/>
    <property type="match status" value="1"/>
</dbReference>
<reference evidence="6" key="1">
    <citation type="submission" date="2022-06" db="EMBL/GenBank/DDBJ databases">
        <title>Physiological and biochemical characterization and genomic elucidation of a strain of the genus Ensifer adhaerens M8 that combines arsenic oxidation and chromium reduction.</title>
        <authorList>
            <person name="Li X."/>
            <person name="Yu c."/>
        </authorList>
    </citation>
    <scope>NUCLEOTIDE SEQUENCE</scope>
    <source>
        <strain evidence="6">M8</strain>
        <plasmid evidence="6">pA</plasmid>
    </source>
</reference>
<dbReference type="InterPro" id="IPR036390">
    <property type="entry name" value="WH_DNA-bd_sf"/>
</dbReference>
<keyword evidence="6" id="KW-0614">Plasmid</keyword>
<dbReference type="InterPro" id="IPR036388">
    <property type="entry name" value="WH-like_DNA-bd_sf"/>
</dbReference>
<dbReference type="PROSITE" id="PS50931">
    <property type="entry name" value="HTH_LYSR"/>
    <property type="match status" value="1"/>
</dbReference>
<geneLocation type="plasmid" evidence="6 7">
    <name>pA</name>
</geneLocation>
<dbReference type="EMBL" id="CP098808">
    <property type="protein sequence ID" value="USJ25982.1"/>
    <property type="molecule type" value="Genomic_DNA"/>
</dbReference>
<evidence type="ECO:0000313" key="6">
    <source>
        <dbReference type="EMBL" id="USJ25982.1"/>
    </source>
</evidence>
<dbReference type="CDD" id="cd08432">
    <property type="entry name" value="PBP2_GcdR_TrpI_HvrB_AmpR_like"/>
    <property type="match status" value="1"/>
</dbReference>
<dbReference type="GO" id="GO:0003700">
    <property type="term" value="F:DNA-binding transcription factor activity"/>
    <property type="evidence" value="ECO:0007669"/>
    <property type="project" value="InterPro"/>
</dbReference>
<dbReference type="Proteomes" id="UP001055460">
    <property type="component" value="Plasmid pA"/>
</dbReference>
<comment type="similarity">
    <text evidence="1">Belongs to the LysR transcriptional regulatory family.</text>
</comment>
<dbReference type="OrthoDB" id="9793571at2"/>
<dbReference type="Gene3D" id="3.40.190.10">
    <property type="entry name" value="Periplasmic binding protein-like II"/>
    <property type="match status" value="2"/>
</dbReference>
<evidence type="ECO:0000256" key="2">
    <source>
        <dbReference type="ARBA" id="ARBA00023015"/>
    </source>
</evidence>
<evidence type="ECO:0000313" key="7">
    <source>
        <dbReference type="Proteomes" id="UP001055460"/>
    </source>
</evidence>
<keyword evidence="2" id="KW-0805">Transcription regulation</keyword>
<name>A0A9Q8YBN9_ENSAD</name>
<dbReference type="Pfam" id="PF03466">
    <property type="entry name" value="LysR_substrate"/>
    <property type="match status" value="1"/>
</dbReference>
<feature type="domain" description="HTH lysR-type" evidence="5">
    <location>
        <begin position="8"/>
        <end position="65"/>
    </location>
</feature>
<dbReference type="Pfam" id="PF00126">
    <property type="entry name" value="HTH_1"/>
    <property type="match status" value="1"/>
</dbReference>
<gene>
    <name evidence="6" type="ORF">NE863_26350</name>
</gene>
<evidence type="ECO:0000259" key="5">
    <source>
        <dbReference type="PROSITE" id="PS50931"/>
    </source>
</evidence>
<dbReference type="PRINTS" id="PR00039">
    <property type="entry name" value="HTHLYSR"/>
</dbReference>
<evidence type="ECO:0000256" key="4">
    <source>
        <dbReference type="ARBA" id="ARBA00023163"/>
    </source>
</evidence>
<protein>
    <submittedName>
        <fullName evidence="6">LysR substrate-binding domain-containing protein</fullName>
    </submittedName>
</protein>
<evidence type="ECO:0000256" key="3">
    <source>
        <dbReference type="ARBA" id="ARBA00023125"/>
    </source>
</evidence>
<dbReference type="GO" id="GO:0043565">
    <property type="term" value="F:sequence-specific DNA binding"/>
    <property type="evidence" value="ECO:0007669"/>
    <property type="project" value="TreeGrafter"/>
</dbReference>
<accession>A0A9Q8YBN9</accession>
<dbReference type="SUPFAM" id="SSF46785">
    <property type="entry name" value="Winged helix' DNA-binding domain"/>
    <property type="match status" value="1"/>
</dbReference>
<dbReference type="Gene3D" id="1.10.10.10">
    <property type="entry name" value="Winged helix-like DNA-binding domain superfamily/Winged helix DNA-binding domain"/>
    <property type="match status" value="1"/>
</dbReference>
<dbReference type="PANTHER" id="PTHR30537">
    <property type="entry name" value="HTH-TYPE TRANSCRIPTIONAL REGULATOR"/>
    <property type="match status" value="1"/>
</dbReference>
<dbReference type="SUPFAM" id="SSF53850">
    <property type="entry name" value="Periplasmic binding protein-like II"/>
    <property type="match status" value="1"/>
</dbReference>
<proteinExistence type="inferred from homology"/>
<organism evidence="6 7">
    <name type="scientific">Ensifer adhaerens</name>
    <name type="common">Sinorhizobium morelense</name>
    <dbReference type="NCBI Taxonomy" id="106592"/>
    <lineage>
        <taxon>Bacteria</taxon>
        <taxon>Pseudomonadati</taxon>
        <taxon>Pseudomonadota</taxon>
        <taxon>Alphaproteobacteria</taxon>
        <taxon>Hyphomicrobiales</taxon>
        <taxon>Rhizobiaceae</taxon>
        <taxon>Sinorhizobium/Ensifer group</taxon>
        <taxon>Ensifer</taxon>
    </lineage>
</organism>
<keyword evidence="3" id="KW-0238">DNA-binding</keyword>
<dbReference type="AlphaFoldDB" id="A0A9Q8YBN9"/>
<dbReference type="GO" id="GO:0006351">
    <property type="term" value="P:DNA-templated transcription"/>
    <property type="evidence" value="ECO:0007669"/>
    <property type="project" value="TreeGrafter"/>
</dbReference>
<dbReference type="InterPro" id="IPR058163">
    <property type="entry name" value="LysR-type_TF_proteobact-type"/>
</dbReference>